<sequence length="65" mass="6951">MYYQKVVIKNADMSEEMQQDSVECATQAMEKYNIEKDIAAHTTKAKKGEGVGRGVGGGGEGGLLV</sequence>
<reference evidence="2" key="2">
    <citation type="submission" date="2025-09" db="UniProtKB">
        <authorList>
            <consortium name="Ensembl"/>
        </authorList>
    </citation>
    <scope>IDENTIFICATION</scope>
</reference>
<dbReference type="Pfam" id="PF01221">
    <property type="entry name" value="Dynein_light"/>
    <property type="match status" value="1"/>
</dbReference>
<dbReference type="SUPFAM" id="SSF54648">
    <property type="entry name" value="DLC"/>
    <property type="match status" value="1"/>
</dbReference>
<accession>A0A8C6GL35</accession>
<dbReference type="GeneTree" id="ENSGT00940000172072"/>
<dbReference type="Proteomes" id="UP000694415">
    <property type="component" value="Unplaced"/>
</dbReference>
<name>A0A8C6GL35_MUSSI</name>
<dbReference type="GO" id="GO:0030286">
    <property type="term" value="C:dynein complex"/>
    <property type="evidence" value="ECO:0007669"/>
    <property type="project" value="InterPro"/>
</dbReference>
<keyword evidence="3" id="KW-1185">Reference proteome</keyword>
<dbReference type="Gene3D" id="3.30.740.10">
    <property type="entry name" value="Protein Inhibitor Of Neuronal Nitric Oxide Synthase"/>
    <property type="match status" value="1"/>
</dbReference>
<feature type="compositionally biased region" description="Gly residues" evidence="1">
    <location>
        <begin position="51"/>
        <end position="65"/>
    </location>
</feature>
<evidence type="ECO:0000256" key="1">
    <source>
        <dbReference type="SAM" id="MobiDB-lite"/>
    </source>
</evidence>
<dbReference type="AlphaFoldDB" id="A0A8C6GL35"/>
<dbReference type="InterPro" id="IPR037177">
    <property type="entry name" value="DLC_sf"/>
</dbReference>
<dbReference type="Ensembl" id="ENSMSIT00000009288.1">
    <property type="protein sequence ID" value="ENSMSIP00000007283.1"/>
    <property type="gene ID" value="ENSMSIG00000006500.1"/>
</dbReference>
<proteinExistence type="predicted"/>
<evidence type="ECO:0000313" key="3">
    <source>
        <dbReference type="Proteomes" id="UP000694415"/>
    </source>
</evidence>
<evidence type="ECO:0000313" key="2">
    <source>
        <dbReference type="Ensembl" id="ENSMSIP00000007283.1"/>
    </source>
</evidence>
<feature type="region of interest" description="Disordered" evidence="1">
    <location>
        <begin position="43"/>
        <end position="65"/>
    </location>
</feature>
<reference evidence="2" key="1">
    <citation type="submission" date="2025-08" db="UniProtKB">
        <authorList>
            <consortium name="Ensembl"/>
        </authorList>
    </citation>
    <scope>IDENTIFICATION</scope>
</reference>
<dbReference type="SMART" id="SM01375">
    <property type="entry name" value="Dynein_light"/>
    <property type="match status" value="1"/>
</dbReference>
<protein>
    <recommendedName>
        <fullName evidence="4">Dynein light chain</fullName>
    </recommendedName>
</protein>
<evidence type="ECO:0008006" key="4">
    <source>
        <dbReference type="Google" id="ProtNLM"/>
    </source>
</evidence>
<organism evidence="2 3">
    <name type="scientific">Mus spicilegus</name>
    <name type="common">Mound-building mouse</name>
    <dbReference type="NCBI Taxonomy" id="10103"/>
    <lineage>
        <taxon>Eukaryota</taxon>
        <taxon>Metazoa</taxon>
        <taxon>Chordata</taxon>
        <taxon>Craniata</taxon>
        <taxon>Vertebrata</taxon>
        <taxon>Euteleostomi</taxon>
        <taxon>Mammalia</taxon>
        <taxon>Eutheria</taxon>
        <taxon>Euarchontoglires</taxon>
        <taxon>Glires</taxon>
        <taxon>Rodentia</taxon>
        <taxon>Myomorpha</taxon>
        <taxon>Muroidea</taxon>
        <taxon>Muridae</taxon>
        <taxon>Murinae</taxon>
        <taxon>Mus</taxon>
        <taxon>Mus</taxon>
    </lineage>
</organism>
<dbReference type="InterPro" id="IPR001372">
    <property type="entry name" value="Dynein_light_chain_typ-1/2"/>
</dbReference>
<dbReference type="GO" id="GO:0007017">
    <property type="term" value="P:microtubule-based process"/>
    <property type="evidence" value="ECO:0007669"/>
    <property type="project" value="InterPro"/>
</dbReference>